<accession>A0A3G1L2R6</accession>
<comment type="similarity">
    <text evidence="2 10">Belongs to the PduL family.</text>
</comment>
<reference evidence="11 12" key="1">
    <citation type="submission" date="2016-10" db="EMBL/GenBank/DDBJ databases">
        <title>Complete Genome Sequence of Peptococcaceae strain DCMF.</title>
        <authorList>
            <person name="Edwards R.J."/>
            <person name="Holland S.I."/>
            <person name="Deshpande N.P."/>
            <person name="Wong Y.K."/>
            <person name="Ertan H."/>
            <person name="Manefield M."/>
            <person name="Russell T.L."/>
            <person name="Lee M.J."/>
        </authorList>
    </citation>
    <scope>NUCLEOTIDE SEQUENCE [LARGE SCALE GENOMIC DNA]</scope>
    <source>
        <strain evidence="11 12">DCMF</strain>
    </source>
</reference>
<evidence type="ECO:0000256" key="8">
    <source>
        <dbReference type="ARBA" id="ARBA00023315"/>
    </source>
</evidence>
<dbReference type="GO" id="GO:0051144">
    <property type="term" value="P:1,2-propanediol catabolic process"/>
    <property type="evidence" value="ECO:0007669"/>
    <property type="project" value="UniProtKB-UniPathway"/>
</dbReference>
<evidence type="ECO:0000313" key="11">
    <source>
        <dbReference type="EMBL" id="ATW28951.1"/>
    </source>
</evidence>
<dbReference type="EMBL" id="CP017634">
    <property type="protein sequence ID" value="ATW28951.1"/>
    <property type="molecule type" value="Genomic_DNA"/>
</dbReference>
<dbReference type="GO" id="GO:0016747">
    <property type="term" value="F:acyltransferase activity, transferring groups other than amino-acyl groups"/>
    <property type="evidence" value="ECO:0007669"/>
    <property type="project" value="InterPro"/>
</dbReference>
<gene>
    <name evidence="11" type="ORF">DCMF_27360</name>
</gene>
<name>A0A3G1L2R6_FORW1</name>
<dbReference type="KEGG" id="fwa:DCMF_27360"/>
<dbReference type="EC" id="2.3.1.222" evidence="3 10"/>
<dbReference type="UniPathway" id="UPA00621"/>
<evidence type="ECO:0000256" key="1">
    <source>
        <dbReference type="ARBA" id="ARBA00001947"/>
    </source>
</evidence>
<sequence length="197" mass="21587">MEKQNQKNPVWIPVGISNRHVHLSEQDVETLFGKGHQLHVGRELSQPGYYAAEETVTLVGPKGVLSKVRVLGPPRPHTQVEILLSDGYTLGIQPPIQESGLVAGTPCLTIVGPQGAVTQCRGVMAAWRHIHMNSRQARVLGIQDGDFVKVQTQGDRSVTLHQVKVRVDEKFVTEVHLDVEEGNAAGLKNGDQVELFL</sequence>
<dbReference type="Pfam" id="PF06130">
    <property type="entry name" value="PTAC"/>
    <property type="match status" value="1"/>
</dbReference>
<keyword evidence="6" id="KW-0479">Metal-binding</keyword>
<dbReference type="NCBIfam" id="NF011652">
    <property type="entry name" value="PRK15070.1"/>
    <property type="match status" value="1"/>
</dbReference>
<evidence type="ECO:0000256" key="4">
    <source>
        <dbReference type="ARBA" id="ARBA00020837"/>
    </source>
</evidence>
<evidence type="ECO:0000313" key="12">
    <source>
        <dbReference type="Proteomes" id="UP000323521"/>
    </source>
</evidence>
<protein>
    <recommendedName>
        <fullName evidence="4 10">Phosphate propanoyltransferase</fullName>
        <ecNumber evidence="3 10">2.3.1.222</ecNumber>
    </recommendedName>
</protein>
<dbReference type="Proteomes" id="UP000323521">
    <property type="component" value="Chromosome"/>
</dbReference>
<dbReference type="AlphaFoldDB" id="A0A3G1L2R6"/>
<dbReference type="PANTHER" id="PTHR39453">
    <property type="entry name" value="PHOSPHATE PROPANOYLTRANSFERASE"/>
    <property type="match status" value="1"/>
</dbReference>
<dbReference type="InterPro" id="IPR008300">
    <property type="entry name" value="PTAC"/>
</dbReference>
<keyword evidence="7" id="KW-0862">Zinc</keyword>
<evidence type="ECO:0000256" key="5">
    <source>
        <dbReference type="ARBA" id="ARBA00022679"/>
    </source>
</evidence>
<keyword evidence="5 10" id="KW-0808">Transferase</keyword>
<keyword evidence="8 10" id="KW-0012">Acyltransferase</keyword>
<organism evidence="11 12">
    <name type="scientific">Formimonas warabiya</name>
    <dbReference type="NCBI Taxonomy" id="1761012"/>
    <lineage>
        <taxon>Bacteria</taxon>
        <taxon>Bacillati</taxon>
        <taxon>Bacillota</taxon>
        <taxon>Clostridia</taxon>
        <taxon>Eubacteriales</taxon>
        <taxon>Peptococcaceae</taxon>
        <taxon>Candidatus Formimonas</taxon>
    </lineage>
</organism>
<dbReference type="OrthoDB" id="9784365at2"/>
<comment type="cofactor">
    <cofactor evidence="1">
        <name>Zn(2+)</name>
        <dbReference type="ChEBI" id="CHEBI:29105"/>
    </cofactor>
</comment>
<proteinExistence type="inferred from homology"/>
<evidence type="ECO:0000256" key="6">
    <source>
        <dbReference type="ARBA" id="ARBA00022723"/>
    </source>
</evidence>
<comment type="function">
    <text evidence="10">Involved in 1,2-propanediol (1,2-PD) degradation by catalyzing the conversion of propanoyl-CoA to propanoyl-phosphate.</text>
</comment>
<dbReference type="PIRSF" id="PIRSF010130">
    <property type="entry name" value="PduL"/>
    <property type="match status" value="1"/>
</dbReference>
<keyword evidence="12" id="KW-1185">Reference proteome</keyword>
<evidence type="ECO:0000256" key="9">
    <source>
        <dbReference type="ARBA" id="ARBA00047589"/>
    </source>
</evidence>
<evidence type="ECO:0000256" key="10">
    <source>
        <dbReference type="PIRNR" id="PIRNR010130"/>
    </source>
</evidence>
<evidence type="ECO:0000256" key="2">
    <source>
        <dbReference type="ARBA" id="ARBA00007342"/>
    </source>
</evidence>
<comment type="pathway">
    <text evidence="10">Polyol metabolism; 1,2-propanediol degradation.</text>
</comment>
<comment type="catalytic activity">
    <reaction evidence="9 10">
        <text>propanoyl-CoA + phosphate = propanoyl phosphate + CoA</text>
        <dbReference type="Rhea" id="RHEA:28046"/>
        <dbReference type="ChEBI" id="CHEBI:43474"/>
        <dbReference type="ChEBI" id="CHEBI:57287"/>
        <dbReference type="ChEBI" id="CHEBI:57392"/>
        <dbReference type="ChEBI" id="CHEBI:58933"/>
        <dbReference type="EC" id="2.3.1.222"/>
    </reaction>
</comment>
<evidence type="ECO:0000256" key="7">
    <source>
        <dbReference type="ARBA" id="ARBA00022833"/>
    </source>
</evidence>
<dbReference type="PANTHER" id="PTHR39453:SF1">
    <property type="entry name" value="PHOSPHATE PROPANOYLTRANSFERASE"/>
    <property type="match status" value="1"/>
</dbReference>
<evidence type="ECO:0000256" key="3">
    <source>
        <dbReference type="ARBA" id="ARBA00012206"/>
    </source>
</evidence>
<dbReference type="GO" id="GO:0046872">
    <property type="term" value="F:metal ion binding"/>
    <property type="evidence" value="ECO:0007669"/>
    <property type="project" value="UniProtKB-KW"/>
</dbReference>